<feature type="non-terminal residue" evidence="1">
    <location>
        <position position="85"/>
    </location>
</feature>
<protein>
    <submittedName>
        <fullName evidence="1">Ribonuclease H</fullName>
    </submittedName>
</protein>
<dbReference type="AlphaFoldDB" id="A0A2K3JYF9"/>
<dbReference type="PANTHER" id="PTHR33116">
    <property type="entry name" value="REVERSE TRANSCRIPTASE ZINC-BINDING DOMAIN-CONTAINING PROTEIN-RELATED-RELATED"/>
    <property type="match status" value="1"/>
</dbReference>
<gene>
    <name evidence="1" type="ORF">L195_g051223</name>
</gene>
<sequence length="85" mass="10200">MPVKVWRQLVTIQRNFLWGGSSKRAKICWVKWDDICRPKNEVGLGIRDLRFVNISLLAKWRWKLLTYEPDVWKDVVIARYGRDVI</sequence>
<dbReference type="Proteomes" id="UP000236291">
    <property type="component" value="Unassembled WGS sequence"/>
</dbReference>
<reference evidence="1 2" key="1">
    <citation type="journal article" date="2014" name="Am. J. Bot.">
        <title>Genome assembly and annotation for red clover (Trifolium pratense; Fabaceae).</title>
        <authorList>
            <person name="Istvanek J."/>
            <person name="Jaros M."/>
            <person name="Krenek A."/>
            <person name="Repkova J."/>
        </authorList>
    </citation>
    <scope>NUCLEOTIDE SEQUENCE [LARGE SCALE GENOMIC DNA]</scope>
    <source>
        <strain evidence="2">cv. Tatra</strain>
        <tissue evidence="1">Young leaves</tissue>
    </source>
</reference>
<comment type="caution">
    <text evidence="1">The sequence shown here is derived from an EMBL/GenBank/DDBJ whole genome shotgun (WGS) entry which is preliminary data.</text>
</comment>
<reference evidence="1 2" key="2">
    <citation type="journal article" date="2017" name="Front. Plant Sci.">
        <title>Gene Classification and Mining of Molecular Markers Useful in Red Clover (Trifolium pratense) Breeding.</title>
        <authorList>
            <person name="Istvanek J."/>
            <person name="Dluhosova J."/>
            <person name="Dluhos P."/>
            <person name="Patkova L."/>
            <person name="Nedelnik J."/>
            <person name="Repkova J."/>
        </authorList>
    </citation>
    <scope>NUCLEOTIDE SEQUENCE [LARGE SCALE GENOMIC DNA]</scope>
    <source>
        <strain evidence="2">cv. Tatra</strain>
        <tissue evidence="1">Young leaves</tissue>
    </source>
</reference>
<proteinExistence type="predicted"/>
<evidence type="ECO:0000313" key="1">
    <source>
        <dbReference type="EMBL" id="PNX59052.1"/>
    </source>
</evidence>
<accession>A0A2K3JYF9</accession>
<name>A0A2K3JYF9_TRIPR</name>
<dbReference type="EMBL" id="ASHM01079905">
    <property type="protein sequence ID" value="PNX59052.1"/>
    <property type="molecule type" value="Genomic_DNA"/>
</dbReference>
<evidence type="ECO:0000313" key="2">
    <source>
        <dbReference type="Proteomes" id="UP000236291"/>
    </source>
</evidence>
<organism evidence="1 2">
    <name type="scientific">Trifolium pratense</name>
    <name type="common">Red clover</name>
    <dbReference type="NCBI Taxonomy" id="57577"/>
    <lineage>
        <taxon>Eukaryota</taxon>
        <taxon>Viridiplantae</taxon>
        <taxon>Streptophyta</taxon>
        <taxon>Embryophyta</taxon>
        <taxon>Tracheophyta</taxon>
        <taxon>Spermatophyta</taxon>
        <taxon>Magnoliopsida</taxon>
        <taxon>eudicotyledons</taxon>
        <taxon>Gunneridae</taxon>
        <taxon>Pentapetalae</taxon>
        <taxon>rosids</taxon>
        <taxon>fabids</taxon>
        <taxon>Fabales</taxon>
        <taxon>Fabaceae</taxon>
        <taxon>Papilionoideae</taxon>
        <taxon>50 kb inversion clade</taxon>
        <taxon>NPAAA clade</taxon>
        <taxon>Hologalegina</taxon>
        <taxon>IRL clade</taxon>
        <taxon>Trifolieae</taxon>
        <taxon>Trifolium</taxon>
    </lineage>
</organism>
<dbReference type="PANTHER" id="PTHR33116:SF78">
    <property type="entry name" value="OS12G0587133 PROTEIN"/>
    <property type="match status" value="1"/>
</dbReference>